<accession>A0ABS8XU45</accession>
<protein>
    <submittedName>
        <fullName evidence="2">DUF4297 domain-containing protein</fullName>
    </submittedName>
</protein>
<dbReference type="InterPro" id="IPR011990">
    <property type="entry name" value="TPR-like_helical_dom_sf"/>
</dbReference>
<dbReference type="Gene3D" id="1.25.40.10">
    <property type="entry name" value="Tetratricopeptide repeat domain"/>
    <property type="match status" value="1"/>
</dbReference>
<proteinExistence type="predicted"/>
<dbReference type="Proteomes" id="UP001200741">
    <property type="component" value="Unassembled WGS sequence"/>
</dbReference>
<reference evidence="2 3" key="1">
    <citation type="submission" date="2021-12" db="EMBL/GenBank/DDBJ databases">
        <title>Genome seq of P8.</title>
        <authorList>
            <person name="Seo T."/>
        </authorList>
    </citation>
    <scope>NUCLEOTIDE SEQUENCE [LARGE SCALE GENOMIC DNA]</scope>
    <source>
        <strain evidence="2 3">P8</strain>
    </source>
</reference>
<comment type="caution">
    <text evidence="2">The sequence shown here is derived from an EMBL/GenBank/DDBJ whole genome shotgun (WGS) entry which is preliminary data.</text>
</comment>
<dbReference type="RefSeq" id="WP_233371154.1">
    <property type="nucleotide sequence ID" value="NZ_JAJTWU010000002.1"/>
</dbReference>
<evidence type="ECO:0000256" key="1">
    <source>
        <dbReference type="SAM" id="MobiDB-lite"/>
    </source>
</evidence>
<name>A0ABS8XU45_9BURK</name>
<organism evidence="2 3">
    <name type="scientific">Pelomonas cellulosilytica</name>
    <dbReference type="NCBI Taxonomy" id="2906762"/>
    <lineage>
        <taxon>Bacteria</taxon>
        <taxon>Pseudomonadati</taxon>
        <taxon>Pseudomonadota</taxon>
        <taxon>Betaproteobacteria</taxon>
        <taxon>Burkholderiales</taxon>
        <taxon>Sphaerotilaceae</taxon>
        <taxon>Roseateles</taxon>
    </lineage>
</organism>
<evidence type="ECO:0000313" key="3">
    <source>
        <dbReference type="Proteomes" id="UP001200741"/>
    </source>
</evidence>
<gene>
    <name evidence="2" type="ORF">LXT13_07275</name>
</gene>
<sequence>MTDHFSSGPRLVEPSGDHRRQAVDSLRGYAYQLYVSALAWLRLHSEERLYLEVAEDFALVTRDALEGVQVKDTSGSGRVTINSEDVRQALASFVDLVKRNPRAKVTLRFLSTSEIGLEKSLEDRAAAQPVLEYWRKAASGADVAPLRAAILRAEITDEVRTFIQARDDDALRRDLLQRVFWDCGFAALDGVKRELADALVVYGSDRLRLTPRDVEGLPAMVVGEVLDASLRSEAHARWLDAAALLRLCEERARTAVPKSLLEDLVRNVFSSSGGGSAPVVSRRLLESVNAVPMPTDVLPRQHVVQDVLQALSRFPLAFLNAGTGMGKSVVARLVARSRPGEWMMLDLRDLSDDECEIRLAAAVGEAASVALSGILVEDINQLDSSRRVASAFGRLVDALRRRDAVCLATCYRPVAGGVLDSIGCGEAACYTVPALNESEVARLVQNYGGEPGAWTQAVFIRGGQGHPQLVRAALVGLRRRAWPASELSNFSSADALVDDIESERMSVRRRLVESLEEAPRNLLYRTSLLLGRFQRQLALAIGGISPEIRSPGEALDTLVGPWIDSAGRDLLRVSPLAANSGFNVLARTEQLAVHRAAAAFLFSDGLRVDVGDELFLHAVSGELDEILLQLALAVVTESDQKHRPLALWLPNLRAASTGRAISTGRADVARVLRLAQFLLVVAISDARASTVWESLSRETANETDVEQARRFETMALSKALLASKLADALPGWLQLLRRLRTLFNEDPELQEIATRAERGAPLYEGSRPTTLGLLFLFNASNVQHISQQLDLFLALNSLPAEERREYLSFALATRGAMTTVVNGPWLAEVRRETINGQRAAGEYLQMSAIANDWGEQALAIALRVVSSVMLDEYANDSDRALATLRAAESEFGQHFDLARARAKIHFRQRRHADMLAVVHDLSTQLGNFDPLERAFLLRETGIGAAEQGDWAGAAIWFERAYDDAQTLPSDASRRLAIGLRADMALAYYKGGEQHRAIELYEGVIDALPSIDGQDALGSVYLSRVARHGVLWLFLQATGEDPGSMAGEDFATLVPGMCSNQSPPEQIREKELASLDVTWYLFAVVESQRMPPTAALERLRGRLRGRQIPNMELMVIERLVESAIGSQSVNEFVALFRPWIDHLVYWESHRDAMAQSSVAHPVYGVAPAAQEAQLASTFIIESTQHSILGFCIVAACCGHADRIATLRTELPKSLRLLEAERLLDAMLGTHTIPDATELPDFAATQVRNVMVNATLTPEELFEATLRFSQVALKSRFKKPVGAAVEKWVRQRWGAEMPSPSLFATPKLAMPAIQRALETSGLAGVPTVLLAAEQYQRHRLSPDLRAYLVSAAKSMRPSSDAVSALDSSPARASSGGTR</sequence>
<dbReference type="SUPFAM" id="SSF52540">
    <property type="entry name" value="P-loop containing nucleoside triphosphate hydrolases"/>
    <property type="match status" value="1"/>
</dbReference>
<dbReference type="EMBL" id="JAJTWU010000002">
    <property type="protein sequence ID" value="MCE4554248.1"/>
    <property type="molecule type" value="Genomic_DNA"/>
</dbReference>
<dbReference type="InterPro" id="IPR027417">
    <property type="entry name" value="P-loop_NTPase"/>
</dbReference>
<evidence type="ECO:0000313" key="2">
    <source>
        <dbReference type="EMBL" id="MCE4554248.1"/>
    </source>
</evidence>
<keyword evidence="3" id="KW-1185">Reference proteome</keyword>
<feature type="region of interest" description="Disordered" evidence="1">
    <location>
        <begin position="1354"/>
        <end position="1376"/>
    </location>
</feature>